<dbReference type="EMBL" id="HBUF01270510">
    <property type="protein sequence ID" value="CAG6685064.1"/>
    <property type="molecule type" value="Transcribed_RNA"/>
</dbReference>
<dbReference type="EMBL" id="HBUF01270513">
    <property type="protein sequence ID" value="CAG6685070.1"/>
    <property type="molecule type" value="Transcribed_RNA"/>
</dbReference>
<name>A0A8D8TDK7_9HEMI</name>
<dbReference type="EMBL" id="HBUF01270511">
    <property type="protein sequence ID" value="CAG6685066.1"/>
    <property type="molecule type" value="Transcribed_RNA"/>
</dbReference>
<dbReference type="EMBL" id="HBUF01270514">
    <property type="protein sequence ID" value="CAG6685072.1"/>
    <property type="molecule type" value="Transcribed_RNA"/>
</dbReference>
<protein>
    <submittedName>
        <fullName evidence="1">Uncharacterized protein</fullName>
    </submittedName>
</protein>
<proteinExistence type="predicted"/>
<dbReference type="EMBL" id="HBUF01270512">
    <property type="protein sequence ID" value="CAG6685068.1"/>
    <property type="molecule type" value="Transcribed_RNA"/>
</dbReference>
<dbReference type="AlphaFoldDB" id="A0A8D8TDK7"/>
<evidence type="ECO:0000313" key="1">
    <source>
        <dbReference type="EMBL" id="CAG6685066.1"/>
    </source>
</evidence>
<reference evidence="1" key="1">
    <citation type="submission" date="2021-05" db="EMBL/GenBank/DDBJ databases">
        <authorList>
            <person name="Alioto T."/>
            <person name="Alioto T."/>
            <person name="Gomez Garrido J."/>
        </authorList>
    </citation>
    <scope>NUCLEOTIDE SEQUENCE</scope>
</reference>
<accession>A0A8D8TDK7</accession>
<organism evidence="1">
    <name type="scientific">Cacopsylla melanoneura</name>
    <dbReference type="NCBI Taxonomy" id="428564"/>
    <lineage>
        <taxon>Eukaryota</taxon>
        <taxon>Metazoa</taxon>
        <taxon>Ecdysozoa</taxon>
        <taxon>Arthropoda</taxon>
        <taxon>Hexapoda</taxon>
        <taxon>Insecta</taxon>
        <taxon>Pterygota</taxon>
        <taxon>Neoptera</taxon>
        <taxon>Paraneoptera</taxon>
        <taxon>Hemiptera</taxon>
        <taxon>Sternorrhyncha</taxon>
        <taxon>Psylloidea</taxon>
        <taxon>Psyllidae</taxon>
        <taxon>Psyllinae</taxon>
        <taxon>Cacopsylla</taxon>
    </lineage>
</organism>
<dbReference type="EMBL" id="HBUF01270515">
    <property type="protein sequence ID" value="CAG6685074.1"/>
    <property type="molecule type" value="Transcribed_RNA"/>
</dbReference>
<sequence>MIRFPTDCVLASAQVVSTERMVHAVVGGIVRVMRWHEVWEKKGGDNWVKIGELWAVDTQSSLVILPMPAVVVATVADVDRTANQNYGFANQNYGFDGYCNDHDSLHFD</sequence>